<dbReference type="Proteomes" id="UP001177003">
    <property type="component" value="Chromosome 9"/>
</dbReference>
<keyword evidence="2" id="KW-1185">Reference proteome</keyword>
<proteinExistence type="predicted"/>
<evidence type="ECO:0000313" key="1">
    <source>
        <dbReference type="EMBL" id="CAI9304188.1"/>
    </source>
</evidence>
<dbReference type="AlphaFoldDB" id="A0AA36A549"/>
<evidence type="ECO:0000313" key="2">
    <source>
        <dbReference type="Proteomes" id="UP001177003"/>
    </source>
</evidence>
<protein>
    <submittedName>
        <fullName evidence="1">Uncharacterized protein</fullName>
    </submittedName>
</protein>
<accession>A0AA36A549</accession>
<reference evidence="1" key="1">
    <citation type="submission" date="2023-04" db="EMBL/GenBank/DDBJ databases">
        <authorList>
            <person name="Vijverberg K."/>
            <person name="Xiong W."/>
            <person name="Schranz E."/>
        </authorList>
    </citation>
    <scope>NUCLEOTIDE SEQUENCE</scope>
</reference>
<organism evidence="1 2">
    <name type="scientific">Lactuca saligna</name>
    <name type="common">Willowleaf lettuce</name>
    <dbReference type="NCBI Taxonomy" id="75948"/>
    <lineage>
        <taxon>Eukaryota</taxon>
        <taxon>Viridiplantae</taxon>
        <taxon>Streptophyta</taxon>
        <taxon>Embryophyta</taxon>
        <taxon>Tracheophyta</taxon>
        <taxon>Spermatophyta</taxon>
        <taxon>Magnoliopsida</taxon>
        <taxon>eudicotyledons</taxon>
        <taxon>Gunneridae</taxon>
        <taxon>Pentapetalae</taxon>
        <taxon>asterids</taxon>
        <taxon>campanulids</taxon>
        <taxon>Asterales</taxon>
        <taxon>Asteraceae</taxon>
        <taxon>Cichorioideae</taxon>
        <taxon>Cichorieae</taxon>
        <taxon>Lactucinae</taxon>
        <taxon>Lactuca</taxon>
    </lineage>
</organism>
<name>A0AA36A549_LACSI</name>
<gene>
    <name evidence="1" type="ORF">LSALG_LOCUS42588</name>
</gene>
<dbReference type="EMBL" id="OX465085">
    <property type="protein sequence ID" value="CAI9304188.1"/>
    <property type="molecule type" value="Genomic_DNA"/>
</dbReference>
<sequence>MDQIKSQHEARLKRHADNFQYVVKDLREVAKEFHILFVEEVQKVEKVVKLQTEAIKIDMSNEIAKLDQNYSTLHYKVDVIVDVVTKDVEFYNCLNIEVDSKTAYDSKVFAKLEEFLGSLKESLSKINVSPSSSVSMESLSKISTLPLF</sequence>